<dbReference type="Gene3D" id="1.10.287.610">
    <property type="entry name" value="Helix hairpin bin"/>
    <property type="match status" value="1"/>
</dbReference>
<dbReference type="GO" id="GO:0003677">
    <property type="term" value="F:DNA binding"/>
    <property type="evidence" value="ECO:0007669"/>
    <property type="project" value="InterPro"/>
</dbReference>
<organism evidence="14">
    <name type="scientific">hydrothermal vent metagenome</name>
    <dbReference type="NCBI Taxonomy" id="652676"/>
    <lineage>
        <taxon>unclassified sequences</taxon>
        <taxon>metagenomes</taxon>
        <taxon>ecological metagenomes</taxon>
    </lineage>
</organism>
<dbReference type="FunFam" id="1.10.150.20:FF:000006">
    <property type="entry name" value="DNA ligase"/>
    <property type="match status" value="1"/>
</dbReference>
<dbReference type="FunFam" id="2.40.50.140:FF:000012">
    <property type="entry name" value="DNA ligase"/>
    <property type="match status" value="1"/>
</dbReference>
<dbReference type="Pfam" id="PF22745">
    <property type="entry name" value="Nlig-Ia"/>
    <property type="match status" value="1"/>
</dbReference>
<comment type="function">
    <text evidence="2">DNA ligase that catalyzes the formation of phosphodiester linkages between 5'-phosphoryl and 3'-hydroxyl groups in double-stranded DNA using NAD as a coenzyme and as the energy source for the reaction. It is essential for DNA replication and repair of damaged DNA.</text>
</comment>
<keyword evidence="8" id="KW-0862">Zinc</keyword>
<dbReference type="GO" id="GO:0006281">
    <property type="term" value="P:DNA repair"/>
    <property type="evidence" value="ECO:0007669"/>
    <property type="project" value="UniProtKB-KW"/>
</dbReference>
<dbReference type="Gene3D" id="2.40.50.140">
    <property type="entry name" value="Nucleic acid-binding proteins"/>
    <property type="match status" value="1"/>
</dbReference>
<keyword evidence="7" id="KW-0227">DNA damage</keyword>
<dbReference type="Pfam" id="PF03120">
    <property type="entry name" value="OB_DNA_ligase"/>
    <property type="match status" value="1"/>
</dbReference>
<proteinExistence type="inferred from homology"/>
<keyword evidence="10" id="KW-0520">NAD</keyword>
<reference evidence="14" key="1">
    <citation type="submission" date="2018-06" db="EMBL/GenBank/DDBJ databases">
        <authorList>
            <person name="Zhirakovskaya E."/>
        </authorList>
    </citation>
    <scope>NUCLEOTIDE SEQUENCE</scope>
</reference>
<name>A0A3B1BC14_9ZZZZ</name>
<dbReference type="InterPro" id="IPR004149">
    <property type="entry name" value="Znf_DNAligase_C4"/>
</dbReference>
<protein>
    <recommendedName>
        <fullName evidence="3">DNA ligase (NAD(+))</fullName>
        <ecNumber evidence="3">6.5.1.2</ecNumber>
    </recommendedName>
</protein>
<dbReference type="Pfam" id="PF03119">
    <property type="entry name" value="DNA_ligase_ZBD"/>
    <property type="match status" value="1"/>
</dbReference>
<dbReference type="NCBIfam" id="TIGR00575">
    <property type="entry name" value="dnlj"/>
    <property type="match status" value="1"/>
</dbReference>
<dbReference type="GO" id="GO:0005829">
    <property type="term" value="C:cytosol"/>
    <property type="evidence" value="ECO:0007669"/>
    <property type="project" value="TreeGrafter"/>
</dbReference>
<dbReference type="InterPro" id="IPR004150">
    <property type="entry name" value="NAD_DNA_ligase_OB"/>
</dbReference>
<dbReference type="CDD" id="cd00114">
    <property type="entry name" value="LIGANc"/>
    <property type="match status" value="1"/>
</dbReference>
<dbReference type="SUPFAM" id="SSF52113">
    <property type="entry name" value="BRCT domain"/>
    <property type="match status" value="1"/>
</dbReference>
<dbReference type="SUPFAM" id="SSF47781">
    <property type="entry name" value="RuvA domain 2-like"/>
    <property type="match status" value="1"/>
</dbReference>
<accession>A0A3B1BC14</accession>
<evidence type="ECO:0000256" key="9">
    <source>
        <dbReference type="ARBA" id="ARBA00022842"/>
    </source>
</evidence>
<dbReference type="InterPro" id="IPR010994">
    <property type="entry name" value="RuvA_2-like"/>
</dbReference>
<dbReference type="InterPro" id="IPR003583">
    <property type="entry name" value="Hlx-hairpin-Hlx_DNA-bd_motif"/>
</dbReference>
<keyword evidence="5" id="KW-0235">DNA replication</keyword>
<dbReference type="EC" id="6.5.1.2" evidence="3"/>
<comment type="catalytic activity">
    <reaction evidence="12">
        <text>NAD(+) + (deoxyribonucleotide)n-3'-hydroxyl + 5'-phospho-(deoxyribonucleotide)m = (deoxyribonucleotide)n+m + AMP + beta-nicotinamide D-nucleotide.</text>
        <dbReference type="EC" id="6.5.1.2"/>
    </reaction>
</comment>
<feature type="domain" description="BRCT" evidence="13">
    <location>
        <begin position="593"/>
        <end position="669"/>
    </location>
</feature>
<dbReference type="GO" id="GO:0003911">
    <property type="term" value="F:DNA ligase (NAD+) activity"/>
    <property type="evidence" value="ECO:0007669"/>
    <property type="project" value="UniProtKB-EC"/>
</dbReference>
<dbReference type="PANTHER" id="PTHR23389">
    <property type="entry name" value="CHROMOSOME TRANSMISSION FIDELITY FACTOR 18"/>
    <property type="match status" value="1"/>
</dbReference>
<dbReference type="PROSITE" id="PS50172">
    <property type="entry name" value="BRCT"/>
    <property type="match status" value="1"/>
</dbReference>
<dbReference type="SMART" id="SM00278">
    <property type="entry name" value="HhH1"/>
    <property type="match status" value="4"/>
</dbReference>
<dbReference type="CDD" id="cd17748">
    <property type="entry name" value="BRCT_DNA_ligase_like"/>
    <property type="match status" value="1"/>
</dbReference>
<evidence type="ECO:0000256" key="6">
    <source>
        <dbReference type="ARBA" id="ARBA00022723"/>
    </source>
</evidence>
<dbReference type="EMBL" id="UOFZ01000127">
    <property type="protein sequence ID" value="VAX13622.1"/>
    <property type="molecule type" value="Genomic_DNA"/>
</dbReference>
<dbReference type="SUPFAM" id="SSF56091">
    <property type="entry name" value="DNA ligase/mRNA capping enzyme, catalytic domain"/>
    <property type="match status" value="1"/>
</dbReference>
<dbReference type="InterPro" id="IPR001679">
    <property type="entry name" value="DNA_ligase"/>
</dbReference>
<dbReference type="InterPro" id="IPR018239">
    <property type="entry name" value="DNA_ligase_AS"/>
</dbReference>
<dbReference type="Gene3D" id="3.30.470.30">
    <property type="entry name" value="DNA ligase/mRNA capping enzyme"/>
    <property type="match status" value="1"/>
</dbReference>
<sequence length="681" mass="75690">MPNHKQARKRIARLRDEINYHNYRYYILDDPEITDSEYDRLLRELQDLEQQYPDLITPDSPTQRVGAMPLESFAEVKHQVPMLSLNNAFSEEEVLDFDRRARKRLAVDVIEYAVEPKLDGLAISLRYEDGILVQAGTRGDGATGEDVTLNVRTIETIPLRLVGRDYPQVLEVRGEIIMDKAGFEKLNQHRRQQGEKAFVNPRNAAAGSLRQLDPRITASRPLSFFSYGIGEVVGAELPDRHSAIIEKLQDWGLRINPESRLVSGAQGCLDYYRQMQAKRADLSYEIDGVVYKVDRLAQQEQLGFVARAPRWAIAHKFPAQEEMTEVEAIDVQVGRTGALTPVARLKPVFVGGVTVSNATLHNQDEIDRLDVRVGDTVIVRRAGDVIPQIVSVVKSRRKGRPHKFKIPAHCPVCGSATERLEGDAKTFCSGGLFCEAQRKEMIKHFASRRAMDIEGLGDKLVEQLVDSGLVHDPADLYGLTEAQLSGLERMAEKSARNILAALEKSKNTTLARFIYALGIHNVGETTAQTLARHFGSLQGLMTADEENLQAIPDIGPVVAHSIVTFFSQPHNREVIDKLLSAGLHWPDVEIKSEDDLPLKGKTFVLTGTLTRMSRNEAKAALQALGAKVSGSVSKKTDYVVVGENPGSKAAKAEQLGLEILTETELVQLLNGPVHFDDYRSS</sequence>
<dbReference type="SMART" id="SM00532">
    <property type="entry name" value="LIGANc"/>
    <property type="match status" value="1"/>
</dbReference>
<dbReference type="HAMAP" id="MF_01588">
    <property type="entry name" value="DNA_ligase_A"/>
    <property type="match status" value="1"/>
</dbReference>
<evidence type="ECO:0000256" key="8">
    <source>
        <dbReference type="ARBA" id="ARBA00022833"/>
    </source>
</evidence>
<evidence type="ECO:0000259" key="13">
    <source>
        <dbReference type="PROSITE" id="PS50172"/>
    </source>
</evidence>
<evidence type="ECO:0000256" key="5">
    <source>
        <dbReference type="ARBA" id="ARBA00022705"/>
    </source>
</evidence>
<dbReference type="PIRSF" id="PIRSF001604">
    <property type="entry name" value="LigA"/>
    <property type="match status" value="1"/>
</dbReference>
<dbReference type="Pfam" id="PF12826">
    <property type="entry name" value="HHH_2"/>
    <property type="match status" value="1"/>
</dbReference>
<dbReference type="PROSITE" id="PS01056">
    <property type="entry name" value="DNA_LIGASE_N2"/>
    <property type="match status" value="1"/>
</dbReference>
<evidence type="ECO:0000256" key="11">
    <source>
        <dbReference type="ARBA" id="ARBA00023204"/>
    </source>
</evidence>
<dbReference type="InterPro" id="IPR033136">
    <property type="entry name" value="DNA_ligase_CS"/>
</dbReference>
<dbReference type="Pfam" id="PF01653">
    <property type="entry name" value="DNA_ligase_aden"/>
    <property type="match status" value="1"/>
</dbReference>
<dbReference type="InterPro" id="IPR036420">
    <property type="entry name" value="BRCT_dom_sf"/>
</dbReference>
<keyword evidence="4 14" id="KW-0436">Ligase</keyword>
<evidence type="ECO:0000256" key="4">
    <source>
        <dbReference type="ARBA" id="ARBA00022598"/>
    </source>
</evidence>
<keyword evidence="9" id="KW-0460">Magnesium</keyword>
<evidence type="ECO:0000313" key="14">
    <source>
        <dbReference type="EMBL" id="VAX13622.1"/>
    </source>
</evidence>
<dbReference type="Pfam" id="PF14520">
    <property type="entry name" value="HHH_5"/>
    <property type="match status" value="1"/>
</dbReference>
<dbReference type="InterPro" id="IPR001357">
    <property type="entry name" value="BRCT_dom"/>
</dbReference>
<dbReference type="FunFam" id="1.10.287.610:FF:000002">
    <property type="entry name" value="DNA ligase"/>
    <property type="match status" value="1"/>
</dbReference>
<dbReference type="PANTHER" id="PTHR23389:SF9">
    <property type="entry name" value="DNA LIGASE"/>
    <property type="match status" value="1"/>
</dbReference>
<evidence type="ECO:0000256" key="2">
    <source>
        <dbReference type="ARBA" id="ARBA00004067"/>
    </source>
</evidence>
<evidence type="ECO:0000256" key="12">
    <source>
        <dbReference type="ARBA" id="ARBA00034005"/>
    </source>
</evidence>
<keyword evidence="6" id="KW-0479">Metal-binding</keyword>
<gene>
    <name evidence="14" type="ORF">MNBD_GAMMA24-1648</name>
</gene>
<dbReference type="FunFam" id="3.30.470.30:FF:000001">
    <property type="entry name" value="DNA ligase"/>
    <property type="match status" value="1"/>
</dbReference>
<dbReference type="PROSITE" id="PS01055">
    <property type="entry name" value="DNA_LIGASE_N1"/>
    <property type="match status" value="1"/>
</dbReference>
<dbReference type="InterPro" id="IPR041663">
    <property type="entry name" value="DisA/LigA_HHH"/>
</dbReference>
<keyword evidence="11" id="KW-0234">DNA repair</keyword>
<dbReference type="SMART" id="SM00292">
    <property type="entry name" value="BRCT"/>
    <property type="match status" value="1"/>
</dbReference>
<dbReference type="NCBIfam" id="NF005932">
    <property type="entry name" value="PRK07956.1"/>
    <property type="match status" value="1"/>
</dbReference>
<evidence type="ECO:0000256" key="7">
    <source>
        <dbReference type="ARBA" id="ARBA00022763"/>
    </source>
</evidence>
<dbReference type="GO" id="GO:0006260">
    <property type="term" value="P:DNA replication"/>
    <property type="evidence" value="ECO:0007669"/>
    <property type="project" value="UniProtKB-KW"/>
</dbReference>
<evidence type="ECO:0000256" key="3">
    <source>
        <dbReference type="ARBA" id="ARBA00012722"/>
    </source>
</evidence>
<dbReference type="InterPro" id="IPR012340">
    <property type="entry name" value="NA-bd_OB-fold"/>
</dbReference>
<dbReference type="AlphaFoldDB" id="A0A3B1BC14"/>
<evidence type="ECO:0000256" key="1">
    <source>
        <dbReference type="ARBA" id="ARBA00001946"/>
    </source>
</evidence>
<dbReference type="Gene3D" id="1.10.150.20">
    <property type="entry name" value="5' to 3' exonuclease, C-terminal subdomain"/>
    <property type="match status" value="2"/>
</dbReference>
<dbReference type="Pfam" id="PF00533">
    <property type="entry name" value="BRCT"/>
    <property type="match status" value="1"/>
</dbReference>
<dbReference type="InterPro" id="IPR013839">
    <property type="entry name" value="DNAligase_adenylation"/>
</dbReference>
<dbReference type="GO" id="GO:0046872">
    <property type="term" value="F:metal ion binding"/>
    <property type="evidence" value="ECO:0007669"/>
    <property type="project" value="UniProtKB-KW"/>
</dbReference>
<evidence type="ECO:0000256" key="10">
    <source>
        <dbReference type="ARBA" id="ARBA00023027"/>
    </source>
</evidence>
<dbReference type="FunFam" id="1.10.150.20:FF:000007">
    <property type="entry name" value="DNA ligase"/>
    <property type="match status" value="1"/>
</dbReference>
<dbReference type="InterPro" id="IPR013840">
    <property type="entry name" value="DNAligase_N"/>
</dbReference>
<dbReference type="Gene3D" id="6.20.10.30">
    <property type="match status" value="1"/>
</dbReference>
<dbReference type="Gene3D" id="3.40.50.10190">
    <property type="entry name" value="BRCT domain"/>
    <property type="match status" value="1"/>
</dbReference>
<dbReference type="SUPFAM" id="SSF50249">
    <property type="entry name" value="Nucleic acid-binding proteins"/>
    <property type="match status" value="1"/>
</dbReference>
<comment type="cofactor">
    <cofactor evidence="1">
        <name>Mg(2+)</name>
        <dbReference type="ChEBI" id="CHEBI:18420"/>
    </cofactor>
</comment>